<evidence type="ECO:0000313" key="6">
    <source>
        <dbReference type="EMBL" id="CAF0924862.1"/>
    </source>
</evidence>
<dbReference type="InterPro" id="IPR029071">
    <property type="entry name" value="Ubiquitin-like_domsf"/>
</dbReference>
<evidence type="ECO:0000256" key="1">
    <source>
        <dbReference type="ARBA" id="ARBA00009136"/>
    </source>
</evidence>
<evidence type="ECO:0000256" key="2">
    <source>
        <dbReference type="ARBA" id="ARBA00022670"/>
    </source>
</evidence>
<organism evidence="6 7">
    <name type="scientific">Brachionus calyciflorus</name>
    <dbReference type="NCBI Taxonomy" id="104777"/>
    <lineage>
        <taxon>Eukaryota</taxon>
        <taxon>Metazoa</taxon>
        <taxon>Spiralia</taxon>
        <taxon>Gnathifera</taxon>
        <taxon>Rotifera</taxon>
        <taxon>Eurotatoria</taxon>
        <taxon>Monogononta</taxon>
        <taxon>Pseudotrocha</taxon>
        <taxon>Ploima</taxon>
        <taxon>Brachionidae</taxon>
        <taxon>Brachionus</taxon>
    </lineage>
</organism>
<dbReference type="InterPro" id="IPR000626">
    <property type="entry name" value="Ubiquitin-like_dom"/>
</dbReference>
<dbReference type="SMART" id="SM00213">
    <property type="entry name" value="UBQ"/>
    <property type="match status" value="1"/>
</dbReference>
<accession>A0A814BEA0</accession>
<comment type="caution">
    <text evidence="6">The sequence shown here is derived from an EMBL/GenBank/DDBJ whole genome shotgun (WGS) entry which is preliminary data.</text>
</comment>
<evidence type="ECO:0000313" key="7">
    <source>
        <dbReference type="Proteomes" id="UP000663879"/>
    </source>
</evidence>
<evidence type="ECO:0000256" key="4">
    <source>
        <dbReference type="ARBA" id="ARBA00022801"/>
    </source>
</evidence>
<name>A0A814BEA0_9BILA</name>
<dbReference type="OrthoDB" id="1047367at2759"/>
<proteinExistence type="inferred from homology"/>
<dbReference type="EMBL" id="CAJNOC010002301">
    <property type="protein sequence ID" value="CAF0924862.1"/>
    <property type="molecule type" value="Genomic_DNA"/>
</dbReference>
<dbReference type="Pfam" id="PF00240">
    <property type="entry name" value="ubiquitin"/>
    <property type="match status" value="1"/>
</dbReference>
<keyword evidence="7" id="KW-1185">Reference proteome</keyword>
<dbReference type="PANTHER" id="PTHR15397">
    <property type="entry name" value="SODIUM-GLUCOSE COTRANSPORTER REGULATORY PROTEIN -RELATED"/>
    <property type="match status" value="1"/>
</dbReference>
<dbReference type="PANTHER" id="PTHR15397:SF3">
    <property type="entry name" value="DNA DAMAGE INDUCIBLE 1 HOMOLOG 2"/>
    <property type="match status" value="1"/>
</dbReference>
<sequence>MKILLTTLDGSIYPVEVSSDLEIINLKALCEQETGIPVNRMSLTYNGQALSDNNKSLNGYSIAENDIIVVQAQGPSQAQATNLPIDVPLIDFGSIAVPHNRPHSSRSSQQALTPNLSNMLQMLMSDPSHLEVIRQRFPDLASAIQRNDT</sequence>
<evidence type="ECO:0000259" key="5">
    <source>
        <dbReference type="PROSITE" id="PS50053"/>
    </source>
</evidence>
<gene>
    <name evidence="6" type="ORF">OXX778_LOCUS12584</name>
</gene>
<dbReference type="CDD" id="cd01796">
    <property type="entry name" value="Ubl_Ddi1_like"/>
    <property type="match status" value="1"/>
</dbReference>
<dbReference type="GO" id="GO:0006508">
    <property type="term" value="P:proteolysis"/>
    <property type="evidence" value="ECO:0007669"/>
    <property type="project" value="UniProtKB-KW"/>
</dbReference>
<keyword evidence="3" id="KW-0064">Aspartyl protease</keyword>
<dbReference type="Gene3D" id="3.10.20.90">
    <property type="entry name" value="Phosphatidylinositol 3-kinase Catalytic Subunit, Chain A, domain 1"/>
    <property type="match status" value="1"/>
</dbReference>
<comment type="similarity">
    <text evidence="1">Belongs to the DDI1 family.</text>
</comment>
<keyword evidence="2" id="KW-0645">Protease</keyword>
<dbReference type="AlphaFoldDB" id="A0A814BEA0"/>
<dbReference type="InterPro" id="IPR033882">
    <property type="entry name" value="DDI1_N"/>
</dbReference>
<dbReference type="Proteomes" id="UP000663879">
    <property type="component" value="Unassembled WGS sequence"/>
</dbReference>
<evidence type="ECO:0000256" key="3">
    <source>
        <dbReference type="ARBA" id="ARBA00022750"/>
    </source>
</evidence>
<reference evidence="6" key="1">
    <citation type="submission" date="2021-02" db="EMBL/GenBank/DDBJ databases">
        <authorList>
            <person name="Nowell W R."/>
        </authorList>
    </citation>
    <scope>NUCLEOTIDE SEQUENCE</scope>
    <source>
        <strain evidence="6">Ploen Becks lab</strain>
    </source>
</reference>
<protein>
    <recommendedName>
        <fullName evidence="5">Ubiquitin-like domain-containing protein</fullName>
    </recommendedName>
</protein>
<dbReference type="PROSITE" id="PS50053">
    <property type="entry name" value="UBIQUITIN_2"/>
    <property type="match status" value="1"/>
</dbReference>
<keyword evidence="4" id="KW-0378">Hydrolase</keyword>
<dbReference type="SUPFAM" id="SSF54236">
    <property type="entry name" value="Ubiquitin-like"/>
    <property type="match status" value="1"/>
</dbReference>
<dbReference type="GO" id="GO:0004190">
    <property type="term" value="F:aspartic-type endopeptidase activity"/>
    <property type="evidence" value="ECO:0007669"/>
    <property type="project" value="UniProtKB-KW"/>
</dbReference>
<feature type="non-terminal residue" evidence="6">
    <location>
        <position position="1"/>
    </location>
</feature>
<feature type="domain" description="Ubiquitin-like" evidence="5">
    <location>
        <begin position="1"/>
        <end position="77"/>
    </location>
</feature>